<dbReference type="Gene3D" id="3.30.200.20">
    <property type="entry name" value="Phosphorylase Kinase, domain 1"/>
    <property type="match status" value="1"/>
</dbReference>
<feature type="region of interest" description="Disordered" evidence="7">
    <location>
        <begin position="1530"/>
        <end position="1619"/>
    </location>
</feature>
<dbReference type="Proteomes" id="UP000694865">
    <property type="component" value="Unplaced"/>
</dbReference>
<comment type="similarity">
    <text evidence="1">Belongs to the protein kinase superfamily. CAMK Ser/Thr protein kinase family.</text>
</comment>
<keyword evidence="8" id="KW-1133">Transmembrane helix</keyword>
<dbReference type="Gene3D" id="1.10.510.10">
    <property type="entry name" value="Transferase(Phosphotransferase) domain 1"/>
    <property type="match status" value="1"/>
</dbReference>
<reference evidence="13" key="1">
    <citation type="submission" date="2025-08" db="UniProtKB">
        <authorList>
            <consortium name="RefSeq"/>
        </authorList>
    </citation>
    <scope>IDENTIFICATION</scope>
    <source>
        <tissue evidence="13">Testes</tissue>
    </source>
</reference>
<dbReference type="InterPro" id="IPR013783">
    <property type="entry name" value="Ig-like_fold"/>
</dbReference>
<dbReference type="InterPro" id="IPR000048">
    <property type="entry name" value="IQ_motif_EF-hand-BS"/>
</dbReference>
<dbReference type="RefSeq" id="XP_006825350.1">
    <property type="nucleotide sequence ID" value="XM_006825287.1"/>
</dbReference>
<dbReference type="PROSITE" id="PS00107">
    <property type="entry name" value="PROTEIN_KINASE_ATP"/>
    <property type="match status" value="1"/>
</dbReference>
<dbReference type="Gene3D" id="2.60.40.10">
    <property type="entry name" value="Immunoglobulins"/>
    <property type="match status" value="9"/>
</dbReference>
<keyword evidence="8" id="KW-0812">Transmembrane</keyword>
<dbReference type="Pfam" id="PF00041">
    <property type="entry name" value="fn3"/>
    <property type="match status" value="3"/>
</dbReference>
<dbReference type="SMART" id="SM00060">
    <property type="entry name" value="FN3"/>
    <property type="match status" value="3"/>
</dbReference>
<feature type="domain" description="Fibronectin type-III" evidence="11">
    <location>
        <begin position="623"/>
        <end position="716"/>
    </location>
</feature>
<dbReference type="PROSITE" id="PS50835">
    <property type="entry name" value="IG_LIKE"/>
    <property type="match status" value="5"/>
</dbReference>
<feature type="compositionally biased region" description="Basic and acidic residues" evidence="7">
    <location>
        <begin position="1537"/>
        <end position="1558"/>
    </location>
</feature>
<keyword evidence="4 6" id="KW-0067">ATP-binding</keyword>
<keyword evidence="8" id="KW-0472">Membrane</keyword>
<feature type="transmembrane region" description="Helical" evidence="8">
    <location>
        <begin position="30"/>
        <end position="53"/>
    </location>
</feature>
<dbReference type="InterPro" id="IPR013098">
    <property type="entry name" value="Ig_I-set"/>
</dbReference>
<dbReference type="GeneID" id="100369742"/>
<feature type="domain" description="Ig-like" evidence="10">
    <location>
        <begin position="435"/>
        <end position="518"/>
    </location>
</feature>
<dbReference type="Gene3D" id="1.20.5.190">
    <property type="match status" value="4"/>
</dbReference>
<name>A0ABM0MZA9_SACKO</name>
<dbReference type="SUPFAM" id="SSF48726">
    <property type="entry name" value="Immunoglobulin"/>
    <property type="match status" value="6"/>
</dbReference>
<gene>
    <name evidence="13" type="primary">LOC100369742</name>
</gene>
<evidence type="ECO:0000256" key="4">
    <source>
        <dbReference type="ARBA" id="ARBA00022840"/>
    </source>
</evidence>
<dbReference type="PRINTS" id="PR00014">
    <property type="entry name" value="FNTYPEIII"/>
</dbReference>
<dbReference type="Pfam" id="PF00612">
    <property type="entry name" value="IQ"/>
    <property type="match status" value="8"/>
</dbReference>
<evidence type="ECO:0000259" key="11">
    <source>
        <dbReference type="PROSITE" id="PS50853"/>
    </source>
</evidence>
<organism evidence="12 13">
    <name type="scientific">Saccoglossus kowalevskii</name>
    <name type="common">Acorn worm</name>
    <dbReference type="NCBI Taxonomy" id="10224"/>
    <lineage>
        <taxon>Eukaryota</taxon>
        <taxon>Metazoa</taxon>
        <taxon>Hemichordata</taxon>
        <taxon>Enteropneusta</taxon>
        <taxon>Harrimaniidae</taxon>
        <taxon>Saccoglossus</taxon>
    </lineage>
</organism>
<dbReference type="InterPro" id="IPR003598">
    <property type="entry name" value="Ig_sub2"/>
</dbReference>
<dbReference type="InterPro" id="IPR011009">
    <property type="entry name" value="Kinase-like_dom_sf"/>
</dbReference>
<evidence type="ECO:0000313" key="12">
    <source>
        <dbReference type="Proteomes" id="UP000694865"/>
    </source>
</evidence>
<dbReference type="SMART" id="SM00220">
    <property type="entry name" value="S_TKc"/>
    <property type="match status" value="1"/>
</dbReference>
<feature type="region of interest" description="Disordered" evidence="7">
    <location>
        <begin position="1474"/>
        <end position="1517"/>
    </location>
</feature>
<evidence type="ECO:0000259" key="10">
    <source>
        <dbReference type="PROSITE" id="PS50835"/>
    </source>
</evidence>
<feature type="compositionally biased region" description="Basic and acidic residues" evidence="7">
    <location>
        <begin position="1477"/>
        <end position="1496"/>
    </location>
</feature>
<evidence type="ECO:0000256" key="5">
    <source>
        <dbReference type="ARBA" id="ARBA00023319"/>
    </source>
</evidence>
<feature type="domain" description="Ig-like" evidence="10">
    <location>
        <begin position="1199"/>
        <end position="1292"/>
    </location>
</feature>
<dbReference type="CDD" id="cd23767">
    <property type="entry name" value="IQCD"/>
    <property type="match status" value="3"/>
</dbReference>
<keyword evidence="3 6" id="KW-0547">Nucleotide-binding</keyword>
<sequence>MAPTGFFDAYRDYGYGTYYPEARTAVTADVLFAGLIYTISILTFSFFVILPGMRDRELIIPHRKSRNQEEQLVDVEGRWFRDGQEVFSSYQYSLKDSGDVFTLCFKELALRDAGDYACEVHNKLGTDKCVTRLIVESPPKIDVPLKDVATQVGSNFKIKIPFKAVGNIDASLSKDGKKCDENDRLKIMVFDNYVTLAVKDARPNDEGVFKLTISNDIGSDTAPINVKVLQEPDPPRNLDVGDVTKNTITITWKPPEYNGGTPIRSYVVERKEEGTEKWFAVGSYVKDTTFTAQGLYEGHSYFFRVSAENDIGTSSPLESKNPILAKDPFDPPSAPGEPSVEAIGSDFVSLTWSKPQSDGGNRIKGYHVDKAEPGSNRWIRCTRNPVPQTMFNIPNLIEDREYEFRVFAENEAGLSEPSQASKSVVVKDPKAAVRPKFTKTLVEQTVVQGKVASFECQVSGQPKPEIRWLKGSRELYGNDKYLITQEGDKCFLTISDVFGEDSDDYICEATNRGGKKVTRASLIIKCPPKIKLLQRYLDGPVEFTKGDPIRIRVPVTGYPKPSCSWSKEGTEITKGVESTERHTTLYVSVADRKHSGAYKILAENDQGSDHAIVKILVPDIPSAPTNLRARDITYDTVELSWEASTDNGGSPITGYVIEKKEEDIANWMRAGFTTITTASVTMLSSGKTYGFRVRADNILGGSDNVEITHTITTAEPPKKKRPTFEEEEEARSRRRVPEVSNYDILINKEMFLPKDVKIRSGSVHDRYDIGEELGRGDFGVVYRAVERSTQRNFAAKFIDCKSPIEKAAIKAEIKMMNSLQYPKLLQLHDAYDSGDQLVMVLEFLSGGDVFDRVLDSNYVLTEQEVALYAKQIVEGLNFMHSKSIMYLDLKPENVLYESKKGSNVKLIDFGMATKIDPEQKAKMVFGSPDFVAPEVLNKDSVGFTTDMWTVGVLCYMLLSGKHPFGGDKGRVKRCDWTFDSDSFKGISDGAKDFIKKLLVADKHERMTAVDALEHQWLLDPSQGGSIKISTERHREILLNYKWNTGTSLIPIGRLSSMGSLKKIRPIEGDELTERSMSKRDAAPRLIQKPRNLHVREFSNALFECVIAAGTAPTVSWFKETKELVQGLKHKAKYDDINYKLQVGRCLEDDAGEYTVKAENSYGNISCTAKLQVEPDPSKRIKYEKKVIRKTYIPVVEAKPDVAPMFTFILRSRRIQLSESAKLTCIVSGHPEPKVTWMHKDKEISRTDGSYKIGYMLGMCSLEIDKLTPEMGGKYKCLAVNSAGQDITECTVQVDTVDPRTKIKFGLEEIDIDLDDPETKKAAIKIQASYRGFQAKKHRQQKETEVVVTKKVEVEEEIDIDLDDPEVEAAAVKIQAGFKGLKARKQIKEEKSKVVKVEASEEEVIDIDLDDPEVEAAAVKIQAGFKGLKARRHIKEEKSKTVTVVETTQDEEIDIDLDDPDVEKAAVKIQASFKGMKTRREVKAKAPEKPETPKPEPPKSSPEEEEIDIDLDDPETEKAALKIQASFKGLKARKNLAAKKDEKQKEEPKPEPDSSKQTEAEEIDIDLDDPETEKAALKIQAQFKGMRARKGFVTKNADTVKEEKPQEAPPKPAEEEEIDIDLDDPETEKAALKIQAQFKGFKARKGAAAKKATEEPPKQEPPKPAPTEEEEIDIDLDDPETEKAALKIQAQFKGMRARKGFGAKKAKEEPPK</sequence>
<protein>
    <submittedName>
        <fullName evidence="13">Twitchin-like</fullName>
    </submittedName>
</protein>
<dbReference type="InterPro" id="IPR008271">
    <property type="entry name" value="Ser/Thr_kinase_AS"/>
</dbReference>
<dbReference type="InterPro" id="IPR003961">
    <property type="entry name" value="FN3_dom"/>
</dbReference>
<feature type="compositionally biased region" description="Acidic residues" evidence="7">
    <location>
        <begin position="1559"/>
        <end position="1570"/>
    </location>
</feature>
<dbReference type="PROSITE" id="PS50853">
    <property type="entry name" value="FN3"/>
    <property type="match status" value="3"/>
</dbReference>
<dbReference type="PROSITE" id="PS00108">
    <property type="entry name" value="PROTEIN_KINASE_ST"/>
    <property type="match status" value="1"/>
</dbReference>
<dbReference type="Pfam" id="PF07679">
    <property type="entry name" value="I-set"/>
    <property type="match status" value="6"/>
</dbReference>
<feature type="compositionally biased region" description="Basic and acidic residues" evidence="7">
    <location>
        <begin position="1650"/>
        <end position="1660"/>
    </location>
</feature>
<dbReference type="InterPro" id="IPR017441">
    <property type="entry name" value="Protein_kinase_ATP_BS"/>
</dbReference>
<accession>A0ABM0MZA9</accession>
<dbReference type="PANTHER" id="PTHR13817:SF151">
    <property type="entry name" value="TITIN"/>
    <property type="match status" value="1"/>
</dbReference>
<feature type="binding site" evidence="6">
    <location>
        <position position="796"/>
    </location>
    <ligand>
        <name>ATP</name>
        <dbReference type="ChEBI" id="CHEBI:30616"/>
    </ligand>
</feature>
<feature type="compositionally biased region" description="Acidic residues" evidence="7">
    <location>
        <begin position="1502"/>
        <end position="1514"/>
    </location>
</feature>
<keyword evidence="2" id="KW-0677">Repeat</keyword>
<dbReference type="SMART" id="SM00015">
    <property type="entry name" value="IQ"/>
    <property type="match status" value="8"/>
</dbReference>
<proteinExistence type="inferred from homology"/>
<evidence type="ECO:0000256" key="3">
    <source>
        <dbReference type="ARBA" id="ARBA00022741"/>
    </source>
</evidence>
<dbReference type="InterPro" id="IPR050964">
    <property type="entry name" value="Striated_Muscle_Regulatory"/>
</dbReference>
<dbReference type="PROSITE" id="PS50096">
    <property type="entry name" value="IQ"/>
    <property type="match status" value="8"/>
</dbReference>
<dbReference type="SUPFAM" id="SSF56112">
    <property type="entry name" value="Protein kinase-like (PK-like)"/>
    <property type="match status" value="1"/>
</dbReference>
<dbReference type="PANTHER" id="PTHR13817">
    <property type="entry name" value="TITIN"/>
    <property type="match status" value="1"/>
</dbReference>
<evidence type="ECO:0000313" key="13">
    <source>
        <dbReference type="RefSeq" id="XP_006825350.1"/>
    </source>
</evidence>
<keyword evidence="12" id="KW-1185">Reference proteome</keyword>
<dbReference type="InterPro" id="IPR000719">
    <property type="entry name" value="Prot_kinase_dom"/>
</dbReference>
<evidence type="ECO:0000256" key="7">
    <source>
        <dbReference type="SAM" id="MobiDB-lite"/>
    </source>
</evidence>
<keyword evidence="5" id="KW-0393">Immunoglobulin domain</keyword>
<dbReference type="PROSITE" id="PS50011">
    <property type="entry name" value="PROTEIN_KINASE_DOM"/>
    <property type="match status" value="1"/>
</dbReference>
<feature type="domain" description="Protein kinase" evidence="9">
    <location>
        <begin position="767"/>
        <end position="1017"/>
    </location>
</feature>
<feature type="domain" description="Ig-like" evidence="10">
    <location>
        <begin position="1083"/>
        <end position="1171"/>
    </location>
</feature>
<dbReference type="Pfam" id="PF00069">
    <property type="entry name" value="Pkinase"/>
    <property type="match status" value="1"/>
</dbReference>
<dbReference type="CDD" id="cd00063">
    <property type="entry name" value="FN3"/>
    <property type="match status" value="3"/>
</dbReference>
<evidence type="ECO:0000259" key="9">
    <source>
        <dbReference type="PROSITE" id="PS50011"/>
    </source>
</evidence>
<feature type="domain" description="Fibronectin type-III" evidence="11">
    <location>
        <begin position="234"/>
        <end position="328"/>
    </location>
</feature>
<feature type="compositionally biased region" description="Acidic residues" evidence="7">
    <location>
        <begin position="1666"/>
        <end position="1677"/>
    </location>
</feature>
<dbReference type="InterPro" id="IPR003599">
    <property type="entry name" value="Ig_sub"/>
</dbReference>
<feature type="region of interest" description="Disordered" evidence="7">
    <location>
        <begin position="1692"/>
        <end position="1711"/>
    </location>
</feature>
<dbReference type="InterPro" id="IPR036179">
    <property type="entry name" value="Ig-like_dom_sf"/>
</dbReference>
<feature type="domain" description="Fibronectin type-III" evidence="11">
    <location>
        <begin position="334"/>
        <end position="429"/>
    </location>
</feature>
<evidence type="ECO:0000256" key="8">
    <source>
        <dbReference type="SAM" id="Phobius"/>
    </source>
</evidence>
<dbReference type="InterPro" id="IPR036116">
    <property type="entry name" value="FN3_sf"/>
</dbReference>
<dbReference type="SMART" id="SM00409">
    <property type="entry name" value="IG"/>
    <property type="match status" value="6"/>
</dbReference>
<dbReference type="SUPFAM" id="SSF49265">
    <property type="entry name" value="Fibronectin type III"/>
    <property type="match status" value="2"/>
</dbReference>
<feature type="domain" description="Ig-like" evidence="10">
    <location>
        <begin position="78"/>
        <end position="131"/>
    </location>
</feature>
<evidence type="ECO:0000256" key="1">
    <source>
        <dbReference type="ARBA" id="ARBA00006692"/>
    </source>
</evidence>
<evidence type="ECO:0000256" key="6">
    <source>
        <dbReference type="PROSITE-ProRule" id="PRU10141"/>
    </source>
</evidence>
<feature type="domain" description="Ig-like" evidence="10">
    <location>
        <begin position="528"/>
        <end position="616"/>
    </location>
</feature>
<dbReference type="SMART" id="SM00408">
    <property type="entry name" value="IGc2"/>
    <property type="match status" value="4"/>
</dbReference>
<feature type="compositionally biased region" description="Basic residues" evidence="7">
    <location>
        <begin position="1694"/>
        <end position="1703"/>
    </location>
</feature>
<dbReference type="InterPro" id="IPR007110">
    <property type="entry name" value="Ig-like_dom"/>
</dbReference>
<feature type="region of interest" description="Disordered" evidence="7">
    <location>
        <begin position="1641"/>
        <end position="1677"/>
    </location>
</feature>
<evidence type="ECO:0000256" key="2">
    <source>
        <dbReference type="ARBA" id="ARBA00022737"/>
    </source>
</evidence>